<organism evidence="1 2">
    <name type="scientific">Prevotella histicola F0411</name>
    <dbReference type="NCBI Taxonomy" id="857291"/>
    <lineage>
        <taxon>Bacteria</taxon>
        <taxon>Pseudomonadati</taxon>
        <taxon>Bacteroidota</taxon>
        <taxon>Bacteroidia</taxon>
        <taxon>Bacteroidales</taxon>
        <taxon>Prevotellaceae</taxon>
        <taxon>Prevotella</taxon>
    </lineage>
</organism>
<dbReference type="GeneID" id="66730127"/>
<gene>
    <name evidence="1" type="ORF">HMPREF9138_01516</name>
</gene>
<evidence type="ECO:0000313" key="2">
    <source>
        <dbReference type="Proteomes" id="UP000004597"/>
    </source>
</evidence>
<accession>G6AHD9</accession>
<keyword evidence="2" id="KW-1185">Reference proteome</keyword>
<dbReference type="Proteomes" id="UP000004597">
    <property type="component" value="Unassembled WGS sequence"/>
</dbReference>
<dbReference type="STRING" id="857291.HMPREF9138_01516"/>
<dbReference type="RefSeq" id="WP_008823426.1">
    <property type="nucleotide sequence ID" value="NZ_JH376764.1"/>
</dbReference>
<dbReference type="PATRIC" id="fig|857291.3.peg.1509"/>
<comment type="caution">
    <text evidence="1">The sequence shown here is derived from an EMBL/GenBank/DDBJ whole genome shotgun (WGS) entry which is preliminary data.</text>
</comment>
<name>G6AHD9_9BACT</name>
<dbReference type="EMBL" id="AFXP01000014">
    <property type="protein sequence ID" value="EHG15940.1"/>
    <property type="molecule type" value="Genomic_DNA"/>
</dbReference>
<dbReference type="HOGENOM" id="CLU_3139133_0_0_10"/>
<sequence>MVIKAQEADGMIAKDVLSCSRSCKLTGYETVFEALKHAFSPIIRAGKCN</sequence>
<protein>
    <submittedName>
        <fullName evidence="1">Uncharacterized protein</fullName>
    </submittedName>
</protein>
<proteinExistence type="predicted"/>
<evidence type="ECO:0000313" key="1">
    <source>
        <dbReference type="EMBL" id="EHG15940.1"/>
    </source>
</evidence>
<reference evidence="1 2" key="1">
    <citation type="submission" date="2011-10" db="EMBL/GenBank/DDBJ databases">
        <title>The Genome Sequence of Prevotella histicola F0411.</title>
        <authorList>
            <consortium name="The Broad Institute Genome Sequencing Platform"/>
            <person name="Earl A."/>
            <person name="Ward D."/>
            <person name="Feldgarden M."/>
            <person name="Gevers D."/>
            <person name="Izard J."/>
            <person name="Ganesan A."/>
            <person name="Blanton J.M."/>
            <person name="Baranova O.V."/>
            <person name="Tanner A.C."/>
            <person name="Mathney J.M.J."/>
            <person name="Dewhirst F.E."/>
            <person name="Young S.K."/>
            <person name="Zeng Q."/>
            <person name="Gargeya S."/>
            <person name="Fitzgerald M."/>
            <person name="Haas B."/>
            <person name="Abouelleil A."/>
            <person name="Alvarado L."/>
            <person name="Arachchi H.M."/>
            <person name="Berlin A."/>
            <person name="Brown A."/>
            <person name="Chapman S.B."/>
            <person name="Chen Z."/>
            <person name="Dunbar C."/>
            <person name="Freedman E."/>
            <person name="Gearin G."/>
            <person name="Gellesch M."/>
            <person name="Goldberg J."/>
            <person name="Griggs A."/>
            <person name="Gujja S."/>
            <person name="Heiman D."/>
            <person name="Howarth C."/>
            <person name="Larson L."/>
            <person name="Lui A."/>
            <person name="MacDonald P.J.P."/>
            <person name="Montmayeur A."/>
            <person name="Murphy C."/>
            <person name="Neiman D."/>
            <person name="Pearson M."/>
            <person name="Priest M."/>
            <person name="Roberts A."/>
            <person name="Saif S."/>
            <person name="Shea T."/>
            <person name="Shenoy N."/>
            <person name="Sisk P."/>
            <person name="Stolte C."/>
            <person name="Sykes S."/>
            <person name="Wortman J."/>
            <person name="Nusbaum C."/>
            <person name="Birren B."/>
        </authorList>
    </citation>
    <scope>NUCLEOTIDE SEQUENCE [LARGE SCALE GENOMIC DNA]</scope>
    <source>
        <strain evidence="1 2">F0411</strain>
    </source>
</reference>
<dbReference type="AlphaFoldDB" id="G6AHD9"/>